<comment type="caution">
    <text evidence="1">The sequence shown here is derived from an EMBL/GenBank/DDBJ whole genome shotgun (WGS) entry which is preliminary data.</text>
</comment>
<sequence length="682" mass="75717">MNQACSLFPSSSDTTIIDSCTSLGMTRYAVSPRVCFSALLVVVGSVVLFTAVVISWRSVLGSCSTSASVLFASVVPCSPLSPSFSPSASFFIGGIGLTLSSPSDAAAFIFTFLGSVPSLVARWLSLLLNLAFSGPAIHFCSLSFDLSVRASSHTHLHPYLVQLAAHHLPREFSRSYFLFILFLCTVIAVSFKFWLYYFVVPSFKDAPLDEEESWPIHTIHQNLASTRTKFSVHIDSFWHRLLPSTLAVSSIHHLWIPMISLASTNIIVDNHYFCFKPSLGITHCQDYSIPIFHRFADSFLRSLNAVWRAPLTWYSVLGLVTTGTLGYLVYWHILIYFVVRAYFLRKARQLLKAAQHAALVHPVAQDANQSVEFGPDVSLEADSDEEPLEAGRIEDAAPSGNNAAILADATNTGLVLGLVYDSASNTGPQPDSVDNSEAIPSKPCDEEPAVLTQPIAGTSSGSRIHAEDVTETPPASSVDTNISDNERLKHHEPPVVLAPLPAPLAVYSLQDAYQYSHRFPEGHQLPEELLERFELTSVELGTDNSGFRLKARSRQTGHWVSVKFFPPQSDRSLRINHADYGSLPYELFISTELRHRNIVSTQFASKDDFGWAYIVQEMGFTLTDFVATAEYQQRKVDMARHIFIQIVEAVHYLDQKGVAHNDIRMDNIIVNEFAEVSRFWDF</sequence>
<accession>A0ACB8U2U2</accession>
<dbReference type="EMBL" id="MU274913">
    <property type="protein sequence ID" value="KAI0088647.1"/>
    <property type="molecule type" value="Genomic_DNA"/>
</dbReference>
<dbReference type="Proteomes" id="UP001055072">
    <property type="component" value="Unassembled WGS sequence"/>
</dbReference>
<evidence type="ECO:0000313" key="2">
    <source>
        <dbReference type="Proteomes" id="UP001055072"/>
    </source>
</evidence>
<protein>
    <submittedName>
        <fullName evidence="1">Uncharacterized protein</fullName>
    </submittedName>
</protein>
<keyword evidence="2" id="KW-1185">Reference proteome</keyword>
<evidence type="ECO:0000313" key="1">
    <source>
        <dbReference type="EMBL" id="KAI0088647.1"/>
    </source>
</evidence>
<proteinExistence type="predicted"/>
<reference evidence="1" key="1">
    <citation type="journal article" date="2021" name="Environ. Microbiol.">
        <title>Gene family expansions and transcriptome signatures uncover fungal adaptations to wood decay.</title>
        <authorList>
            <person name="Hage H."/>
            <person name="Miyauchi S."/>
            <person name="Viragh M."/>
            <person name="Drula E."/>
            <person name="Min B."/>
            <person name="Chaduli D."/>
            <person name="Navarro D."/>
            <person name="Favel A."/>
            <person name="Norest M."/>
            <person name="Lesage-Meessen L."/>
            <person name="Balint B."/>
            <person name="Merenyi Z."/>
            <person name="de Eugenio L."/>
            <person name="Morin E."/>
            <person name="Martinez A.T."/>
            <person name="Baldrian P."/>
            <person name="Stursova M."/>
            <person name="Martinez M.J."/>
            <person name="Novotny C."/>
            <person name="Magnuson J.K."/>
            <person name="Spatafora J.W."/>
            <person name="Maurice S."/>
            <person name="Pangilinan J."/>
            <person name="Andreopoulos W."/>
            <person name="LaButti K."/>
            <person name="Hundley H."/>
            <person name="Na H."/>
            <person name="Kuo A."/>
            <person name="Barry K."/>
            <person name="Lipzen A."/>
            <person name="Henrissat B."/>
            <person name="Riley R."/>
            <person name="Ahrendt S."/>
            <person name="Nagy L.G."/>
            <person name="Grigoriev I.V."/>
            <person name="Martin F."/>
            <person name="Rosso M.N."/>
        </authorList>
    </citation>
    <scope>NUCLEOTIDE SEQUENCE</scope>
    <source>
        <strain evidence="1">CBS 384.51</strain>
    </source>
</reference>
<gene>
    <name evidence="1" type="ORF">BDY19DRAFT_178384</name>
</gene>
<organism evidence="1 2">
    <name type="scientific">Irpex rosettiformis</name>
    <dbReference type="NCBI Taxonomy" id="378272"/>
    <lineage>
        <taxon>Eukaryota</taxon>
        <taxon>Fungi</taxon>
        <taxon>Dikarya</taxon>
        <taxon>Basidiomycota</taxon>
        <taxon>Agaricomycotina</taxon>
        <taxon>Agaricomycetes</taxon>
        <taxon>Polyporales</taxon>
        <taxon>Irpicaceae</taxon>
        <taxon>Irpex</taxon>
    </lineage>
</organism>
<name>A0ACB8U2U2_9APHY</name>